<sequence length="70" mass="8104">MSQENKEEIINHILKATTFCSKKCETLKVDQFKGKETECLIQCGYGFAASIHYQGQFMKYLMEQTEGMNE</sequence>
<dbReference type="Proteomes" id="UP000688137">
    <property type="component" value="Unassembled WGS sequence"/>
</dbReference>
<dbReference type="OMA" id="QTEGMNE"/>
<gene>
    <name evidence="1" type="ORF">PPRIM_AZ9-3.1.T0080391</name>
</gene>
<name>A0A8S1JQI3_PARPR</name>
<reference evidence="1" key="1">
    <citation type="submission" date="2021-01" db="EMBL/GenBank/DDBJ databases">
        <authorList>
            <consortium name="Genoscope - CEA"/>
            <person name="William W."/>
        </authorList>
    </citation>
    <scope>NUCLEOTIDE SEQUENCE</scope>
</reference>
<evidence type="ECO:0000313" key="1">
    <source>
        <dbReference type="EMBL" id="CAD8044822.1"/>
    </source>
</evidence>
<organism evidence="1 2">
    <name type="scientific">Paramecium primaurelia</name>
    <dbReference type="NCBI Taxonomy" id="5886"/>
    <lineage>
        <taxon>Eukaryota</taxon>
        <taxon>Sar</taxon>
        <taxon>Alveolata</taxon>
        <taxon>Ciliophora</taxon>
        <taxon>Intramacronucleata</taxon>
        <taxon>Oligohymenophorea</taxon>
        <taxon>Peniculida</taxon>
        <taxon>Parameciidae</taxon>
        <taxon>Paramecium</taxon>
    </lineage>
</organism>
<evidence type="ECO:0000313" key="2">
    <source>
        <dbReference type="Proteomes" id="UP000688137"/>
    </source>
</evidence>
<proteinExistence type="predicted"/>
<dbReference type="EMBL" id="CAJJDM010000004">
    <property type="protein sequence ID" value="CAD8044822.1"/>
    <property type="molecule type" value="Genomic_DNA"/>
</dbReference>
<protein>
    <submittedName>
        <fullName evidence="1">Uncharacterized protein</fullName>
    </submittedName>
</protein>
<dbReference type="AlphaFoldDB" id="A0A8S1JQI3"/>
<keyword evidence="2" id="KW-1185">Reference proteome</keyword>
<accession>A0A8S1JQI3</accession>
<comment type="caution">
    <text evidence="1">The sequence shown here is derived from an EMBL/GenBank/DDBJ whole genome shotgun (WGS) entry which is preliminary data.</text>
</comment>